<keyword evidence="4" id="KW-1185">Reference proteome</keyword>
<dbReference type="STRING" id="49390.A0A068ULB2"/>
<dbReference type="PhylomeDB" id="A0A068ULB2"/>
<evidence type="ECO:0000256" key="2">
    <source>
        <dbReference type="SAM" id="Phobius"/>
    </source>
</evidence>
<dbReference type="AlphaFoldDB" id="A0A068ULB2"/>
<dbReference type="Gramene" id="CDP09092">
    <property type="protein sequence ID" value="CDP09092"/>
    <property type="gene ID" value="GSCOC_T00028288001"/>
</dbReference>
<name>A0A068ULB2_COFCA</name>
<evidence type="ECO:0000313" key="3">
    <source>
        <dbReference type="EMBL" id="CDP09092.1"/>
    </source>
</evidence>
<dbReference type="FunCoup" id="A0A068ULB2">
    <property type="interactions" value="1057"/>
</dbReference>
<dbReference type="GO" id="GO:0009535">
    <property type="term" value="C:chloroplast thylakoid membrane"/>
    <property type="evidence" value="ECO:0007669"/>
    <property type="project" value="TreeGrafter"/>
</dbReference>
<feature type="compositionally biased region" description="Basic residues" evidence="1">
    <location>
        <begin position="134"/>
        <end position="143"/>
    </location>
</feature>
<dbReference type="OMA" id="WKISAFR"/>
<reference evidence="4" key="1">
    <citation type="journal article" date="2014" name="Science">
        <title>The coffee genome provides insight into the convergent evolution of caffeine biosynthesis.</title>
        <authorList>
            <person name="Denoeud F."/>
            <person name="Carretero-Paulet L."/>
            <person name="Dereeper A."/>
            <person name="Droc G."/>
            <person name="Guyot R."/>
            <person name="Pietrella M."/>
            <person name="Zheng C."/>
            <person name="Alberti A."/>
            <person name="Anthony F."/>
            <person name="Aprea G."/>
            <person name="Aury J.M."/>
            <person name="Bento P."/>
            <person name="Bernard M."/>
            <person name="Bocs S."/>
            <person name="Campa C."/>
            <person name="Cenci A."/>
            <person name="Combes M.C."/>
            <person name="Crouzillat D."/>
            <person name="Da Silva C."/>
            <person name="Daddiego L."/>
            <person name="De Bellis F."/>
            <person name="Dussert S."/>
            <person name="Garsmeur O."/>
            <person name="Gayraud T."/>
            <person name="Guignon V."/>
            <person name="Jahn K."/>
            <person name="Jamilloux V."/>
            <person name="Joet T."/>
            <person name="Labadie K."/>
            <person name="Lan T."/>
            <person name="Leclercq J."/>
            <person name="Lepelley M."/>
            <person name="Leroy T."/>
            <person name="Li L.T."/>
            <person name="Librado P."/>
            <person name="Lopez L."/>
            <person name="Munoz A."/>
            <person name="Noel B."/>
            <person name="Pallavicini A."/>
            <person name="Perrotta G."/>
            <person name="Poncet V."/>
            <person name="Pot D."/>
            <person name="Priyono X."/>
            <person name="Rigoreau M."/>
            <person name="Rouard M."/>
            <person name="Rozas J."/>
            <person name="Tranchant-Dubreuil C."/>
            <person name="VanBuren R."/>
            <person name="Zhang Q."/>
            <person name="Andrade A.C."/>
            <person name="Argout X."/>
            <person name="Bertrand B."/>
            <person name="de Kochko A."/>
            <person name="Graziosi G."/>
            <person name="Henry R.J."/>
            <person name="Jayarama X."/>
            <person name="Ming R."/>
            <person name="Nagai C."/>
            <person name="Rounsley S."/>
            <person name="Sankoff D."/>
            <person name="Giuliano G."/>
            <person name="Albert V.A."/>
            <person name="Wincker P."/>
            <person name="Lashermes P."/>
        </authorList>
    </citation>
    <scope>NUCLEOTIDE SEQUENCE [LARGE SCALE GENOMIC DNA]</scope>
    <source>
        <strain evidence="4">cv. DH200-94</strain>
    </source>
</reference>
<evidence type="ECO:0000256" key="1">
    <source>
        <dbReference type="SAM" id="MobiDB-lite"/>
    </source>
</evidence>
<sequence length="165" mass="17803">MATTSITISPSHLPTSLVLRPRPHALVPSSFPSRRKLSYPNPPCALPLKTGKGWKISAFRDSFLLLEASTVENSQELVSAGDDGASSIIFALLFVAFAGLSILTVGVIYIGVTDFLQKREREQFEKEEAAEKKKGVKKGKMGSRARAGPRGFGQKIEADGGDELD</sequence>
<evidence type="ECO:0000313" key="4">
    <source>
        <dbReference type="Proteomes" id="UP000295252"/>
    </source>
</evidence>
<proteinExistence type="predicted"/>
<protein>
    <recommendedName>
        <fullName evidence="5">Transmembrane protein</fullName>
    </recommendedName>
</protein>
<dbReference type="PANTHER" id="PTHR36735:SF1">
    <property type="entry name" value="TRANSMEMBRANE PROTEIN"/>
    <property type="match status" value="1"/>
</dbReference>
<dbReference type="InParanoid" id="A0A068ULB2"/>
<organism evidence="3 4">
    <name type="scientific">Coffea canephora</name>
    <name type="common">Robusta coffee</name>
    <dbReference type="NCBI Taxonomy" id="49390"/>
    <lineage>
        <taxon>Eukaryota</taxon>
        <taxon>Viridiplantae</taxon>
        <taxon>Streptophyta</taxon>
        <taxon>Embryophyta</taxon>
        <taxon>Tracheophyta</taxon>
        <taxon>Spermatophyta</taxon>
        <taxon>Magnoliopsida</taxon>
        <taxon>eudicotyledons</taxon>
        <taxon>Gunneridae</taxon>
        <taxon>Pentapetalae</taxon>
        <taxon>asterids</taxon>
        <taxon>lamiids</taxon>
        <taxon>Gentianales</taxon>
        <taxon>Rubiaceae</taxon>
        <taxon>Ixoroideae</taxon>
        <taxon>Gardenieae complex</taxon>
        <taxon>Bertiereae - Coffeeae clade</taxon>
        <taxon>Coffeeae</taxon>
        <taxon>Coffea</taxon>
    </lineage>
</organism>
<dbReference type="PANTHER" id="PTHR36735">
    <property type="entry name" value="TRANSMEMBRANE PROTEIN"/>
    <property type="match status" value="1"/>
</dbReference>
<feature type="transmembrane region" description="Helical" evidence="2">
    <location>
        <begin position="88"/>
        <end position="112"/>
    </location>
</feature>
<keyword evidence="2" id="KW-1133">Transmembrane helix</keyword>
<keyword evidence="2" id="KW-0472">Membrane</keyword>
<gene>
    <name evidence="3" type="ORF">GSCOC_T00028288001</name>
</gene>
<evidence type="ECO:0008006" key="5">
    <source>
        <dbReference type="Google" id="ProtNLM"/>
    </source>
</evidence>
<dbReference type="OrthoDB" id="1930702at2759"/>
<accession>A0A068ULB2</accession>
<keyword evidence="2" id="KW-0812">Transmembrane</keyword>
<feature type="region of interest" description="Disordered" evidence="1">
    <location>
        <begin position="126"/>
        <end position="165"/>
    </location>
</feature>
<dbReference type="Proteomes" id="UP000295252">
    <property type="component" value="Chromosome I"/>
</dbReference>
<dbReference type="EMBL" id="HG739120">
    <property type="protein sequence ID" value="CDP09092.1"/>
    <property type="molecule type" value="Genomic_DNA"/>
</dbReference>